<comment type="caution">
    <text evidence="7">The sequence shown here is derived from an EMBL/GenBank/DDBJ whole genome shotgun (WGS) entry which is preliminary data.</text>
</comment>
<gene>
    <name evidence="7" type="ORF">B9G98_02839</name>
</gene>
<dbReference type="InterPro" id="IPR015424">
    <property type="entry name" value="PyrdxlP-dep_Trfase"/>
</dbReference>
<evidence type="ECO:0000256" key="3">
    <source>
        <dbReference type="ARBA" id="ARBA00022576"/>
    </source>
</evidence>
<keyword evidence="8" id="KW-1185">Reference proteome</keyword>
<sequence length="480" mass="54835">MPDLSHFLSEEAKRRKPSPLKEAFVHFTNPKICSLGGGLPLPDLFPYDKVSAKALAAPFNEGIDKDILEAKDTIDIEVYKKDVEEFDDINLSISLQYGQSHGNVLLREYIKEHTRRVHHVGYDDWDVVLTIGNTYGLDATVRTFVNPGEPVLVEEFSFSSALECMRANGAIPVGVKMDLDGIIPEVLETQLANWVGPKPKYLYTIPTGQNPTGSTLSPERRQAIYKIAQKYDFLIVEDEPYYYLQMPVYEKGAKHEQHLDRDGLIKSLAPSFLDYDVDGRVVRLDSFSKVLAPGTRIGWIVANKMFLERYLRLLESTCQVPSGFSQSLVYGLLTRWGQDGYLDWLIKLREFYTKKRDVTCDAIYRELPAGKYELVPPTSGMFFWLKIDARRFKDYEKYNADAKAIEMKLYELGVENGVFLVPGHWFFAPDNTDPPQPRAVEESEDDKNAMFFRGTFASVPDDKLVLAIQRWAKTMNEYLK</sequence>
<dbReference type="Proteomes" id="UP000238350">
    <property type="component" value="Unassembled WGS sequence"/>
</dbReference>
<dbReference type="OrthoDB" id="691673at2759"/>
<dbReference type="GO" id="GO:0019878">
    <property type="term" value="P:lysine biosynthetic process via aminoadipic acid"/>
    <property type="evidence" value="ECO:0007669"/>
    <property type="project" value="TreeGrafter"/>
</dbReference>
<dbReference type="RefSeq" id="XP_024665164.1">
    <property type="nucleotide sequence ID" value="XM_024809396.1"/>
</dbReference>
<keyword evidence="5" id="KW-0663">Pyridoxal phosphate</keyword>
<evidence type="ECO:0000256" key="5">
    <source>
        <dbReference type="ARBA" id="ARBA00022898"/>
    </source>
</evidence>
<evidence type="ECO:0000256" key="1">
    <source>
        <dbReference type="ARBA" id="ARBA00001933"/>
    </source>
</evidence>
<organism evidence="7 8">
    <name type="scientific">Wickerhamiella sorbophila</name>
    <dbReference type="NCBI Taxonomy" id="45607"/>
    <lineage>
        <taxon>Eukaryota</taxon>
        <taxon>Fungi</taxon>
        <taxon>Dikarya</taxon>
        <taxon>Ascomycota</taxon>
        <taxon>Saccharomycotina</taxon>
        <taxon>Dipodascomycetes</taxon>
        <taxon>Dipodascales</taxon>
        <taxon>Trichomonascaceae</taxon>
        <taxon>Wickerhamiella</taxon>
    </lineage>
</organism>
<feature type="domain" description="Aminotransferase class I/classII large" evidence="6">
    <location>
        <begin position="95"/>
        <end position="423"/>
    </location>
</feature>
<dbReference type="GO" id="GO:0047536">
    <property type="term" value="F:2-aminoadipate transaminase activity"/>
    <property type="evidence" value="ECO:0007669"/>
    <property type="project" value="TreeGrafter"/>
</dbReference>
<dbReference type="PANTHER" id="PTHR42790">
    <property type="entry name" value="AMINOTRANSFERASE"/>
    <property type="match status" value="1"/>
</dbReference>
<dbReference type="GO" id="GO:0008793">
    <property type="term" value="F:aromatic-amino-acid transaminase activity"/>
    <property type="evidence" value="ECO:0007669"/>
    <property type="project" value="TreeGrafter"/>
</dbReference>
<dbReference type="EMBL" id="NDIQ01000021">
    <property type="protein sequence ID" value="PRT55219.1"/>
    <property type="molecule type" value="Genomic_DNA"/>
</dbReference>
<dbReference type="GO" id="GO:0030170">
    <property type="term" value="F:pyridoxal phosphate binding"/>
    <property type="evidence" value="ECO:0007669"/>
    <property type="project" value="InterPro"/>
</dbReference>
<evidence type="ECO:0000313" key="7">
    <source>
        <dbReference type="EMBL" id="PRT55219.1"/>
    </source>
</evidence>
<protein>
    <submittedName>
        <fullName evidence="7">Aromatic/aminoadipate aminotransferase 1</fullName>
    </submittedName>
</protein>
<dbReference type="InterPro" id="IPR050859">
    <property type="entry name" value="Class-I_PLP-dep_aminotransf"/>
</dbReference>
<comment type="similarity">
    <text evidence="2">Belongs to the class-I pyridoxal-phosphate-dependent aminotransferase family.</text>
</comment>
<evidence type="ECO:0000259" key="6">
    <source>
        <dbReference type="Pfam" id="PF00155"/>
    </source>
</evidence>
<dbReference type="CDD" id="cd00609">
    <property type="entry name" value="AAT_like"/>
    <property type="match status" value="1"/>
</dbReference>
<dbReference type="AlphaFoldDB" id="A0A2T0FJR5"/>
<dbReference type="Pfam" id="PF00155">
    <property type="entry name" value="Aminotran_1_2"/>
    <property type="match status" value="1"/>
</dbReference>
<dbReference type="PANTHER" id="PTHR42790:SF21">
    <property type="entry name" value="AROMATIC_AMINOADIPATE AMINOTRANSFERASE 1"/>
    <property type="match status" value="1"/>
</dbReference>
<dbReference type="InterPro" id="IPR004839">
    <property type="entry name" value="Aminotransferase_I/II_large"/>
</dbReference>
<dbReference type="InterPro" id="IPR015421">
    <property type="entry name" value="PyrdxlP-dep_Trfase_major"/>
</dbReference>
<keyword evidence="3 7" id="KW-0032">Aminotransferase</keyword>
<dbReference type="SUPFAM" id="SSF53383">
    <property type="entry name" value="PLP-dependent transferases"/>
    <property type="match status" value="1"/>
</dbReference>
<dbReference type="Gene3D" id="3.40.640.10">
    <property type="entry name" value="Type I PLP-dependent aspartate aminotransferase-like (Major domain)"/>
    <property type="match status" value="1"/>
</dbReference>
<proteinExistence type="inferred from homology"/>
<evidence type="ECO:0000256" key="2">
    <source>
        <dbReference type="ARBA" id="ARBA00007441"/>
    </source>
</evidence>
<dbReference type="GO" id="GO:0009074">
    <property type="term" value="P:aromatic amino acid family catabolic process"/>
    <property type="evidence" value="ECO:0007669"/>
    <property type="project" value="TreeGrafter"/>
</dbReference>
<dbReference type="GeneID" id="36516587"/>
<accession>A0A2T0FJR5</accession>
<dbReference type="STRING" id="45607.A0A2T0FJR5"/>
<comment type="cofactor">
    <cofactor evidence="1">
        <name>pyridoxal 5'-phosphate</name>
        <dbReference type="ChEBI" id="CHEBI:597326"/>
    </cofactor>
</comment>
<evidence type="ECO:0000313" key="8">
    <source>
        <dbReference type="Proteomes" id="UP000238350"/>
    </source>
</evidence>
<reference evidence="7 8" key="1">
    <citation type="submission" date="2017-04" db="EMBL/GenBank/DDBJ databases">
        <title>Genome sequencing of [Candida] sorbophila.</title>
        <authorList>
            <person name="Ahn J.O."/>
        </authorList>
    </citation>
    <scope>NUCLEOTIDE SEQUENCE [LARGE SCALE GENOMIC DNA]</scope>
    <source>
        <strain evidence="7 8">DS02</strain>
    </source>
</reference>
<dbReference type="GO" id="GO:0006571">
    <property type="term" value="P:tyrosine biosynthetic process"/>
    <property type="evidence" value="ECO:0007669"/>
    <property type="project" value="TreeGrafter"/>
</dbReference>
<evidence type="ECO:0000256" key="4">
    <source>
        <dbReference type="ARBA" id="ARBA00022679"/>
    </source>
</evidence>
<keyword evidence="4 7" id="KW-0808">Transferase</keyword>
<dbReference type="SMR" id="A0A2T0FJR5"/>
<name>A0A2T0FJR5_9ASCO</name>